<organism evidence="1">
    <name type="scientific">Rhizophora mucronata</name>
    <name type="common">Asiatic mangrove</name>
    <dbReference type="NCBI Taxonomy" id="61149"/>
    <lineage>
        <taxon>Eukaryota</taxon>
        <taxon>Viridiplantae</taxon>
        <taxon>Streptophyta</taxon>
        <taxon>Embryophyta</taxon>
        <taxon>Tracheophyta</taxon>
        <taxon>Spermatophyta</taxon>
        <taxon>Magnoliopsida</taxon>
        <taxon>eudicotyledons</taxon>
        <taxon>Gunneridae</taxon>
        <taxon>Pentapetalae</taxon>
        <taxon>rosids</taxon>
        <taxon>fabids</taxon>
        <taxon>Malpighiales</taxon>
        <taxon>Rhizophoraceae</taxon>
        <taxon>Rhizophora</taxon>
    </lineage>
</organism>
<name>A0A2P2JP80_RHIMU</name>
<dbReference type="AlphaFoldDB" id="A0A2P2JP80"/>
<dbReference type="EMBL" id="GGEC01014795">
    <property type="protein sequence ID" value="MBW95278.1"/>
    <property type="molecule type" value="Transcribed_RNA"/>
</dbReference>
<sequence>MWNYAVYRTERYENIFYRIHLISGVQLGKIPQLHCIIILSSEIMRQ</sequence>
<protein>
    <submittedName>
        <fullName evidence="1">Uncharacterized protein</fullName>
    </submittedName>
</protein>
<reference evidence="1" key="1">
    <citation type="submission" date="2018-02" db="EMBL/GenBank/DDBJ databases">
        <title>Rhizophora mucronata_Transcriptome.</title>
        <authorList>
            <person name="Meera S.P."/>
            <person name="Sreeshan A."/>
            <person name="Augustine A."/>
        </authorList>
    </citation>
    <scope>NUCLEOTIDE SEQUENCE</scope>
    <source>
        <tissue evidence="1">Leaf</tissue>
    </source>
</reference>
<evidence type="ECO:0000313" key="1">
    <source>
        <dbReference type="EMBL" id="MBW95278.1"/>
    </source>
</evidence>
<proteinExistence type="predicted"/>
<accession>A0A2P2JP80</accession>